<feature type="transmembrane region" description="Helical" evidence="5">
    <location>
        <begin position="118"/>
        <end position="139"/>
    </location>
</feature>
<gene>
    <name evidence="7" type="ORF">BDV96DRAFT_509491</name>
</gene>
<proteinExistence type="predicted"/>
<evidence type="ECO:0000256" key="2">
    <source>
        <dbReference type="ARBA" id="ARBA00022692"/>
    </source>
</evidence>
<feature type="transmembrane region" description="Helical" evidence="5">
    <location>
        <begin position="88"/>
        <end position="106"/>
    </location>
</feature>
<evidence type="ECO:0000256" key="5">
    <source>
        <dbReference type="SAM" id="Phobius"/>
    </source>
</evidence>
<evidence type="ECO:0000256" key="1">
    <source>
        <dbReference type="ARBA" id="ARBA00004141"/>
    </source>
</evidence>
<evidence type="ECO:0000313" key="8">
    <source>
        <dbReference type="Proteomes" id="UP000799770"/>
    </source>
</evidence>
<dbReference type="Gene3D" id="1.20.1250.20">
    <property type="entry name" value="MFS general substrate transporter like domains"/>
    <property type="match status" value="1"/>
</dbReference>
<dbReference type="InterPro" id="IPR020846">
    <property type="entry name" value="MFS_dom"/>
</dbReference>
<dbReference type="GO" id="GO:0005886">
    <property type="term" value="C:plasma membrane"/>
    <property type="evidence" value="ECO:0007669"/>
    <property type="project" value="TreeGrafter"/>
</dbReference>
<dbReference type="GO" id="GO:0022857">
    <property type="term" value="F:transmembrane transporter activity"/>
    <property type="evidence" value="ECO:0007669"/>
    <property type="project" value="InterPro"/>
</dbReference>
<feature type="transmembrane region" description="Helical" evidence="5">
    <location>
        <begin position="206"/>
        <end position="225"/>
    </location>
</feature>
<name>A0A6A5YDG3_9PLEO</name>
<dbReference type="SUPFAM" id="SSF103473">
    <property type="entry name" value="MFS general substrate transporter"/>
    <property type="match status" value="2"/>
</dbReference>
<dbReference type="PANTHER" id="PTHR23501:SF59">
    <property type="entry name" value="MAJOR FACILITATOR SUPERFAMILY (MFS) PROFILE DOMAIN-CONTAINING PROTEIN-RELATED"/>
    <property type="match status" value="1"/>
</dbReference>
<feature type="transmembrane region" description="Helical" evidence="5">
    <location>
        <begin position="47"/>
        <end position="68"/>
    </location>
</feature>
<feature type="transmembrane region" description="Helical" evidence="5">
    <location>
        <begin position="381"/>
        <end position="400"/>
    </location>
</feature>
<dbReference type="Pfam" id="PF07690">
    <property type="entry name" value="MFS_1"/>
    <property type="match status" value="1"/>
</dbReference>
<feature type="transmembrane region" description="Helical" evidence="5">
    <location>
        <begin position="451"/>
        <end position="473"/>
    </location>
</feature>
<organism evidence="7 8">
    <name type="scientific">Lophiotrema nucula</name>
    <dbReference type="NCBI Taxonomy" id="690887"/>
    <lineage>
        <taxon>Eukaryota</taxon>
        <taxon>Fungi</taxon>
        <taxon>Dikarya</taxon>
        <taxon>Ascomycota</taxon>
        <taxon>Pezizomycotina</taxon>
        <taxon>Dothideomycetes</taxon>
        <taxon>Pleosporomycetidae</taxon>
        <taxon>Pleosporales</taxon>
        <taxon>Lophiotremataceae</taxon>
        <taxon>Lophiotrema</taxon>
    </lineage>
</organism>
<evidence type="ECO:0000256" key="3">
    <source>
        <dbReference type="ARBA" id="ARBA00022989"/>
    </source>
</evidence>
<dbReference type="AlphaFoldDB" id="A0A6A5YDG3"/>
<feature type="transmembrane region" description="Helical" evidence="5">
    <location>
        <begin position="350"/>
        <end position="372"/>
    </location>
</feature>
<keyword evidence="8" id="KW-1185">Reference proteome</keyword>
<dbReference type="PROSITE" id="PS50850">
    <property type="entry name" value="MFS"/>
    <property type="match status" value="1"/>
</dbReference>
<evidence type="ECO:0000313" key="7">
    <source>
        <dbReference type="EMBL" id="KAF2105339.1"/>
    </source>
</evidence>
<reference evidence="7" key="1">
    <citation type="journal article" date="2020" name="Stud. Mycol.">
        <title>101 Dothideomycetes genomes: a test case for predicting lifestyles and emergence of pathogens.</title>
        <authorList>
            <person name="Haridas S."/>
            <person name="Albert R."/>
            <person name="Binder M."/>
            <person name="Bloem J."/>
            <person name="Labutti K."/>
            <person name="Salamov A."/>
            <person name="Andreopoulos B."/>
            <person name="Baker S."/>
            <person name="Barry K."/>
            <person name="Bills G."/>
            <person name="Bluhm B."/>
            <person name="Cannon C."/>
            <person name="Castanera R."/>
            <person name="Culley D."/>
            <person name="Daum C."/>
            <person name="Ezra D."/>
            <person name="Gonzalez J."/>
            <person name="Henrissat B."/>
            <person name="Kuo A."/>
            <person name="Liang C."/>
            <person name="Lipzen A."/>
            <person name="Lutzoni F."/>
            <person name="Magnuson J."/>
            <person name="Mondo S."/>
            <person name="Nolan M."/>
            <person name="Ohm R."/>
            <person name="Pangilinan J."/>
            <person name="Park H.-J."/>
            <person name="Ramirez L."/>
            <person name="Alfaro M."/>
            <person name="Sun H."/>
            <person name="Tritt A."/>
            <person name="Yoshinaga Y."/>
            <person name="Zwiers L.-H."/>
            <person name="Turgeon B."/>
            <person name="Goodwin S."/>
            <person name="Spatafora J."/>
            <person name="Crous P."/>
            <person name="Grigoriev I."/>
        </authorList>
    </citation>
    <scope>NUCLEOTIDE SEQUENCE</scope>
    <source>
        <strain evidence="7">CBS 627.86</strain>
    </source>
</reference>
<dbReference type="InterPro" id="IPR036259">
    <property type="entry name" value="MFS_trans_sf"/>
</dbReference>
<dbReference type="InterPro" id="IPR011701">
    <property type="entry name" value="MFS"/>
</dbReference>
<comment type="subcellular location">
    <subcellularLocation>
        <location evidence="1">Membrane</location>
        <topology evidence="1">Multi-pass membrane protein</topology>
    </subcellularLocation>
</comment>
<dbReference type="PANTHER" id="PTHR23501">
    <property type="entry name" value="MAJOR FACILITATOR SUPERFAMILY"/>
    <property type="match status" value="1"/>
</dbReference>
<dbReference type="Gene3D" id="1.20.1720.10">
    <property type="entry name" value="Multidrug resistance protein D"/>
    <property type="match status" value="1"/>
</dbReference>
<keyword evidence="3 5" id="KW-1133">Transmembrane helix</keyword>
<feature type="transmembrane region" description="Helical" evidence="5">
    <location>
        <begin position="245"/>
        <end position="265"/>
    </location>
</feature>
<keyword evidence="2 5" id="KW-0812">Transmembrane</keyword>
<feature type="transmembrane region" description="Helical" evidence="5">
    <location>
        <begin position="151"/>
        <end position="169"/>
    </location>
</feature>
<dbReference type="EMBL" id="ML977383">
    <property type="protein sequence ID" value="KAF2105339.1"/>
    <property type="molecule type" value="Genomic_DNA"/>
</dbReference>
<evidence type="ECO:0000256" key="4">
    <source>
        <dbReference type="ARBA" id="ARBA00023136"/>
    </source>
</evidence>
<feature type="transmembrane region" description="Helical" evidence="5">
    <location>
        <begin position="528"/>
        <end position="546"/>
    </location>
</feature>
<evidence type="ECO:0000259" key="6">
    <source>
        <dbReference type="PROSITE" id="PS50850"/>
    </source>
</evidence>
<feature type="transmembrane region" description="Helical" evidence="5">
    <location>
        <begin position="176"/>
        <end position="200"/>
    </location>
</feature>
<keyword evidence="4 5" id="KW-0472">Membrane</keyword>
<feature type="transmembrane region" description="Helical" evidence="5">
    <location>
        <begin position="317"/>
        <end position="338"/>
    </location>
</feature>
<feature type="transmembrane region" description="Helical" evidence="5">
    <location>
        <begin position="277"/>
        <end position="296"/>
    </location>
</feature>
<feature type="domain" description="Major facilitator superfamily (MFS) profile" evidence="6">
    <location>
        <begin position="52"/>
        <end position="551"/>
    </location>
</feature>
<dbReference type="Proteomes" id="UP000799770">
    <property type="component" value="Unassembled WGS sequence"/>
</dbReference>
<accession>A0A6A5YDG3</accession>
<sequence length="573" mass="62805">MDRIEEGKKSRISDLKRSSTPNTELLLKGRQSLERIKSVKKVGEWNWRFYATGLALVIINLVAAWDATALPIALPSIATALKGSAVDAFWLGIASLVAATIFIPLYSTLSNIFGRKAMLLIASAFFTLGSFIAAVGGNFSALHLGRSLQGIGAGGIYVLSNIVVADLVSEVDRKQWSVILGATWVIGVISGPIIGGVLVQNGQWRWIFWLPLPFCGLAFIILPIFSQLKERSTSPILPMLREFDWLGFLLFAASIVSILLGVTWGGVTHSWSNVKSFLPIQFGLIGFIVFLCWSWFSPLRPTVNVAPFAGLTSISTYFSTFVLGIVTFATLYFLPIYFQAHDLDISLTEVGIWLFPWTVTLAVFALLTYLLIDRWGHWRPAIWTGWLFLMLGVALMTLFSRDSTNATWIGIAILGGIGAGLLYTSLAAAADAASTSRQENVDKTAAVTNIIFFRTLGQTLGVVISCAIFQNTFHNQLVQKPLLRRVALVDARNAVALISTTRSMPADAGEFALRSELQDAFIASLKPIWVVMAALAGAAFVVSLLMRSTSRRQGVPQQWPRPRRTEIRSLEVV</sequence>
<dbReference type="OrthoDB" id="2351791at2759"/>
<feature type="transmembrane region" description="Helical" evidence="5">
    <location>
        <begin position="406"/>
        <end position="430"/>
    </location>
</feature>
<protein>
    <submittedName>
        <fullName evidence="7">Major facilitator superfamily domain-containing protein</fullName>
    </submittedName>
</protein>